<feature type="transmembrane region" description="Helical" evidence="8">
    <location>
        <begin position="59"/>
        <end position="83"/>
    </location>
</feature>
<proteinExistence type="inferred from homology"/>
<dbReference type="AlphaFoldDB" id="A0A1G2JK04"/>
<dbReference type="GO" id="GO:0008360">
    <property type="term" value="P:regulation of cell shape"/>
    <property type="evidence" value="ECO:0007669"/>
    <property type="project" value="UniProtKB-KW"/>
</dbReference>
<evidence type="ECO:0000256" key="6">
    <source>
        <dbReference type="ARBA" id="ARBA00022989"/>
    </source>
</evidence>
<keyword evidence="6 8" id="KW-1133">Transmembrane helix</keyword>
<reference evidence="9 10" key="1">
    <citation type="journal article" date="2016" name="Nat. Commun.">
        <title>Thousands of microbial genomes shed light on interconnected biogeochemical processes in an aquifer system.</title>
        <authorList>
            <person name="Anantharaman K."/>
            <person name="Brown C.T."/>
            <person name="Hug L.A."/>
            <person name="Sharon I."/>
            <person name="Castelle C.J."/>
            <person name="Probst A.J."/>
            <person name="Thomas B.C."/>
            <person name="Singh A."/>
            <person name="Wilkins M.J."/>
            <person name="Karaoz U."/>
            <person name="Brodie E.L."/>
            <person name="Williams K.H."/>
            <person name="Hubbard S.S."/>
            <person name="Banfield J.F."/>
        </authorList>
    </citation>
    <scope>NUCLEOTIDE SEQUENCE [LARGE SCALE GENOMIC DNA]</scope>
</reference>
<comment type="caution">
    <text evidence="9">The sequence shown here is derived from an EMBL/GenBank/DDBJ whole genome shotgun (WGS) entry which is preliminary data.</text>
</comment>
<feature type="transmembrane region" description="Helical" evidence="8">
    <location>
        <begin position="103"/>
        <end position="124"/>
    </location>
</feature>
<evidence type="ECO:0000313" key="10">
    <source>
        <dbReference type="Proteomes" id="UP000178935"/>
    </source>
</evidence>
<evidence type="ECO:0000256" key="1">
    <source>
        <dbReference type="ARBA" id="ARBA00004651"/>
    </source>
</evidence>
<keyword evidence="5" id="KW-0133">Cell shape</keyword>
<evidence type="ECO:0000256" key="8">
    <source>
        <dbReference type="SAM" id="Phobius"/>
    </source>
</evidence>
<keyword evidence="3" id="KW-1003">Cell membrane</keyword>
<feature type="transmembrane region" description="Helical" evidence="8">
    <location>
        <begin position="30"/>
        <end position="47"/>
    </location>
</feature>
<dbReference type="GO" id="GO:0005886">
    <property type="term" value="C:plasma membrane"/>
    <property type="evidence" value="ECO:0007669"/>
    <property type="project" value="UniProtKB-SubCell"/>
</dbReference>
<sequence length="165" mass="19535">MWFKYLLITIAFFILALVQASFFTYFSILGAVPSFIFILFLLILFFYRKDRIFSIFTAIVAGFFLDVFSISIFASNIVSFLIISFASEKLFSNLKEIDEKFSIFHFILFFISFFIFNELFIYLVNYFLGNLSFNNLSWIFLVEIVYNLVFAIIAFYAFKKLQSKK</sequence>
<keyword evidence="4 8" id="KW-0812">Transmembrane</keyword>
<evidence type="ECO:0000256" key="5">
    <source>
        <dbReference type="ARBA" id="ARBA00022960"/>
    </source>
</evidence>
<feature type="transmembrane region" description="Helical" evidence="8">
    <location>
        <begin position="136"/>
        <end position="158"/>
    </location>
</feature>
<name>A0A1G2JK04_9BACT</name>
<dbReference type="NCBIfam" id="TIGR03426">
    <property type="entry name" value="shape_MreD"/>
    <property type="match status" value="1"/>
</dbReference>
<evidence type="ECO:0000256" key="7">
    <source>
        <dbReference type="ARBA" id="ARBA00023136"/>
    </source>
</evidence>
<accession>A0A1G2JK04</accession>
<evidence type="ECO:0000256" key="3">
    <source>
        <dbReference type="ARBA" id="ARBA00022475"/>
    </source>
</evidence>
<comment type="similarity">
    <text evidence="2">Belongs to the MreD family.</text>
</comment>
<dbReference type="EMBL" id="MHPU01000043">
    <property type="protein sequence ID" value="OGZ87449.1"/>
    <property type="molecule type" value="Genomic_DNA"/>
</dbReference>
<evidence type="ECO:0000256" key="2">
    <source>
        <dbReference type="ARBA" id="ARBA00007776"/>
    </source>
</evidence>
<evidence type="ECO:0000313" key="9">
    <source>
        <dbReference type="EMBL" id="OGZ87449.1"/>
    </source>
</evidence>
<dbReference type="InterPro" id="IPR007227">
    <property type="entry name" value="Cell_shape_determining_MreD"/>
</dbReference>
<comment type="subcellular location">
    <subcellularLocation>
        <location evidence="1">Cell membrane</location>
        <topology evidence="1">Multi-pass membrane protein</topology>
    </subcellularLocation>
</comment>
<protein>
    <submittedName>
        <fullName evidence="9">Rod shape-determining protein MreD</fullName>
    </submittedName>
</protein>
<gene>
    <name evidence="9" type="ORF">A2561_04260</name>
</gene>
<organism evidence="9 10">
    <name type="scientific">Candidatus Staskawiczbacteria bacterium RIFOXYD1_FULL_32_13</name>
    <dbReference type="NCBI Taxonomy" id="1802234"/>
    <lineage>
        <taxon>Bacteria</taxon>
        <taxon>Candidatus Staskawicziibacteriota</taxon>
    </lineage>
</organism>
<keyword evidence="7 8" id="KW-0472">Membrane</keyword>
<evidence type="ECO:0000256" key="4">
    <source>
        <dbReference type="ARBA" id="ARBA00022692"/>
    </source>
</evidence>
<dbReference type="Proteomes" id="UP000178935">
    <property type="component" value="Unassembled WGS sequence"/>
</dbReference>